<dbReference type="PROSITE" id="PS50887">
    <property type="entry name" value="GGDEF"/>
    <property type="match status" value="1"/>
</dbReference>
<dbReference type="NCBIfam" id="TIGR00254">
    <property type="entry name" value="GGDEF"/>
    <property type="match status" value="1"/>
</dbReference>
<dbReference type="InterPro" id="IPR050469">
    <property type="entry name" value="Diguanylate_Cyclase"/>
</dbReference>
<dbReference type="Gene3D" id="3.30.70.270">
    <property type="match status" value="1"/>
</dbReference>
<accession>A0A7X2L4E4</accession>
<dbReference type="RefSeq" id="WP_195724467.1">
    <property type="nucleotide sequence ID" value="NZ_WJXB01000012.1"/>
</dbReference>
<feature type="transmembrane region" description="Helical" evidence="1">
    <location>
        <begin position="92"/>
        <end position="111"/>
    </location>
</feature>
<dbReference type="CDD" id="cd01949">
    <property type="entry name" value="GGDEF"/>
    <property type="match status" value="1"/>
</dbReference>
<keyword evidence="1" id="KW-0472">Membrane</keyword>
<dbReference type="EMBL" id="WJXB01000012">
    <property type="protein sequence ID" value="MRN56228.1"/>
    <property type="molecule type" value="Genomic_DNA"/>
</dbReference>
<dbReference type="InterPro" id="IPR043128">
    <property type="entry name" value="Rev_trsase/Diguanyl_cyclase"/>
</dbReference>
<dbReference type="AlphaFoldDB" id="A0A7X2L4E4"/>
<sequence length="379" mass="41647">MTLQVCLLAGNLVTVVLVLAYRSRYAKESTSSLFIAAKCLQISVLIVLLLTDFIDSRITATLSGLLGLAGGTTEALAILMLLGVYTTKVKRYYYLLAGFSAAVILLLIITASDEVQLRIAIASLLGSLFIIYPVYCLLMKGKNSPLQKVMGLLYCIVMMILIIGAVVGLISVPLNTHLSQLLQWSFYIGIYLLMFLGTAGFTLLSREQSYVELERVATYDELTGILNRRAFVLRARPLIAAAAKEGTAFSFLLLDVDHFKNVNDTYGHDIGDRVLKDFASKIEQQLANGDLFGRFGGEEFAVILHRADEQACDEMAERLRTAILGAVINGVPLHYTVSIGVITVMSTERITLNNLYKLSDTALYQAKQKGRNCVVRSYG</sequence>
<feature type="domain" description="GGDEF" evidence="2">
    <location>
        <begin position="247"/>
        <end position="379"/>
    </location>
</feature>
<reference evidence="3 4" key="1">
    <citation type="submission" date="2019-11" db="EMBL/GenBank/DDBJ databases">
        <title>Paenibacillus monticola sp. nov., a novel PGPR strain isolated from mountain sample in China.</title>
        <authorList>
            <person name="Zhao Q."/>
            <person name="Li H.-P."/>
            <person name="Zhang J.-L."/>
        </authorList>
    </citation>
    <scope>NUCLEOTIDE SEQUENCE [LARGE SCALE GENOMIC DNA]</scope>
    <source>
        <strain evidence="3 4">LC-T2</strain>
    </source>
</reference>
<proteinExistence type="predicted"/>
<feature type="transmembrane region" description="Helical" evidence="1">
    <location>
        <begin position="6"/>
        <end position="21"/>
    </location>
</feature>
<feature type="transmembrane region" description="Helical" evidence="1">
    <location>
        <begin position="60"/>
        <end position="85"/>
    </location>
</feature>
<dbReference type="Pfam" id="PF00990">
    <property type="entry name" value="GGDEF"/>
    <property type="match status" value="1"/>
</dbReference>
<dbReference type="GO" id="GO:0043709">
    <property type="term" value="P:cell adhesion involved in single-species biofilm formation"/>
    <property type="evidence" value="ECO:0007669"/>
    <property type="project" value="TreeGrafter"/>
</dbReference>
<feature type="transmembrane region" description="Helical" evidence="1">
    <location>
        <begin position="151"/>
        <end position="172"/>
    </location>
</feature>
<feature type="transmembrane region" description="Helical" evidence="1">
    <location>
        <begin position="117"/>
        <end position="139"/>
    </location>
</feature>
<dbReference type="FunFam" id="3.30.70.270:FF:000001">
    <property type="entry name" value="Diguanylate cyclase domain protein"/>
    <property type="match status" value="1"/>
</dbReference>
<keyword evidence="1" id="KW-1133">Transmembrane helix</keyword>
<gene>
    <name evidence="3" type="ORF">GJB61_24965</name>
</gene>
<keyword evidence="4" id="KW-1185">Reference proteome</keyword>
<evidence type="ECO:0000313" key="4">
    <source>
        <dbReference type="Proteomes" id="UP000463051"/>
    </source>
</evidence>
<dbReference type="SUPFAM" id="SSF55073">
    <property type="entry name" value="Nucleotide cyclase"/>
    <property type="match status" value="1"/>
</dbReference>
<dbReference type="GO" id="GO:0052621">
    <property type="term" value="F:diguanylate cyclase activity"/>
    <property type="evidence" value="ECO:0007669"/>
    <property type="project" value="TreeGrafter"/>
</dbReference>
<dbReference type="SMART" id="SM00267">
    <property type="entry name" value="GGDEF"/>
    <property type="match status" value="1"/>
</dbReference>
<dbReference type="InterPro" id="IPR000160">
    <property type="entry name" value="GGDEF_dom"/>
</dbReference>
<evidence type="ECO:0000256" key="1">
    <source>
        <dbReference type="SAM" id="Phobius"/>
    </source>
</evidence>
<dbReference type="PANTHER" id="PTHR45138">
    <property type="entry name" value="REGULATORY COMPONENTS OF SENSORY TRANSDUCTION SYSTEM"/>
    <property type="match status" value="1"/>
</dbReference>
<evidence type="ECO:0000313" key="3">
    <source>
        <dbReference type="EMBL" id="MRN56228.1"/>
    </source>
</evidence>
<protein>
    <submittedName>
        <fullName evidence="3">Diguanylate cyclase</fullName>
    </submittedName>
</protein>
<name>A0A7X2L4E4_9BACL</name>
<keyword evidence="1" id="KW-0812">Transmembrane</keyword>
<evidence type="ECO:0000259" key="2">
    <source>
        <dbReference type="PROSITE" id="PS50887"/>
    </source>
</evidence>
<feature type="transmembrane region" description="Helical" evidence="1">
    <location>
        <begin position="33"/>
        <end position="54"/>
    </location>
</feature>
<dbReference type="Proteomes" id="UP000463051">
    <property type="component" value="Unassembled WGS sequence"/>
</dbReference>
<dbReference type="GO" id="GO:1902201">
    <property type="term" value="P:negative regulation of bacterial-type flagellum-dependent cell motility"/>
    <property type="evidence" value="ECO:0007669"/>
    <property type="project" value="TreeGrafter"/>
</dbReference>
<dbReference type="PANTHER" id="PTHR45138:SF9">
    <property type="entry name" value="DIGUANYLATE CYCLASE DGCM-RELATED"/>
    <property type="match status" value="1"/>
</dbReference>
<comment type="caution">
    <text evidence="3">The sequence shown here is derived from an EMBL/GenBank/DDBJ whole genome shotgun (WGS) entry which is preliminary data.</text>
</comment>
<feature type="transmembrane region" description="Helical" evidence="1">
    <location>
        <begin position="184"/>
        <end position="205"/>
    </location>
</feature>
<organism evidence="3 4">
    <name type="scientific">Paenibacillus monticola</name>
    <dbReference type="NCBI Taxonomy" id="2666075"/>
    <lineage>
        <taxon>Bacteria</taxon>
        <taxon>Bacillati</taxon>
        <taxon>Bacillota</taxon>
        <taxon>Bacilli</taxon>
        <taxon>Bacillales</taxon>
        <taxon>Paenibacillaceae</taxon>
        <taxon>Paenibacillus</taxon>
    </lineage>
</organism>
<dbReference type="GO" id="GO:0005886">
    <property type="term" value="C:plasma membrane"/>
    <property type="evidence" value="ECO:0007669"/>
    <property type="project" value="TreeGrafter"/>
</dbReference>
<dbReference type="InterPro" id="IPR029787">
    <property type="entry name" value="Nucleotide_cyclase"/>
</dbReference>